<keyword evidence="1" id="KW-1133">Transmembrane helix</keyword>
<name>A0A1X7VAD6_AMPQE</name>
<dbReference type="InParanoid" id="A0A1X7VAD6"/>
<evidence type="ECO:0000313" key="2">
    <source>
        <dbReference type="EnsemblMetazoa" id="Aqu2.1.36958_001"/>
    </source>
</evidence>
<proteinExistence type="predicted"/>
<keyword evidence="1" id="KW-0472">Membrane</keyword>
<accession>A0A1X7VAD6</accession>
<evidence type="ECO:0000256" key="1">
    <source>
        <dbReference type="SAM" id="Phobius"/>
    </source>
</evidence>
<dbReference type="EnsemblMetazoa" id="Aqu2.1.36958_001">
    <property type="protein sequence ID" value="Aqu2.1.36958_001"/>
    <property type="gene ID" value="Aqu2.1.36958"/>
</dbReference>
<reference evidence="2" key="1">
    <citation type="submission" date="2017-05" db="UniProtKB">
        <authorList>
            <consortium name="EnsemblMetazoa"/>
        </authorList>
    </citation>
    <scope>IDENTIFICATION</scope>
</reference>
<organism evidence="2">
    <name type="scientific">Amphimedon queenslandica</name>
    <name type="common">Sponge</name>
    <dbReference type="NCBI Taxonomy" id="400682"/>
    <lineage>
        <taxon>Eukaryota</taxon>
        <taxon>Metazoa</taxon>
        <taxon>Porifera</taxon>
        <taxon>Demospongiae</taxon>
        <taxon>Heteroscleromorpha</taxon>
        <taxon>Haplosclerida</taxon>
        <taxon>Niphatidae</taxon>
        <taxon>Amphimedon</taxon>
    </lineage>
</organism>
<feature type="transmembrane region" description="Helical" evidence="1">
    <location>
        <begin position="20"/>
        <end position="53"/>
    </location>
</feature>
<protein>
    <submittedName>
        <fullName evidence="2">Uncharacterized protein</fullName>
    </submittedName>
</protein>
<dbReference type="AlphaFoldDB" id="A0A1X7VAD6"/>
<sequence length="77" mass="9052">LLSVSLKNFNAVWKVRLLRWLILFISICMLHCFCTGWGTTKAICSLSLSLYLWHRTFKDQCKNIKGFSFSIARFFVE</sequence>
<keyword evidence="1" id="KW-0812">Transmembrane</keyword>